<keyword evidence="7" id="KW-0406">Ion transport</keyword>
<keyword evidence="10" id="KW-1185">Reference proteome</keyword>
<feature type="region of interest" description="Disordered" evidence="8">
    <location>
        <begin position="363"/>
        <end position="387"/>
    </location>
</feature>
<feature type="transmembrane region" description="Helical" evidence="7">
    <location>
        <begin position="205"/>
        <end position="224"/>
    </location>
</feature>
<comment type="caution">
    <text evidence="9">The sequence shown here is derived from an EMBL/GenBank/DDBJ whole genome shotgun (WGS) entry which is preliminary data.</text>
</comment>
<evidence type="ECO:0000256" key="7">
    <source>
        <dbReference type="RuleBase" id="RU365065"/>
    </source>
</evidence>
<keyword evidence="3 7" id="KW-0813">Transport</keyword>
<keyword evidence="5 7" id="KW-1133">Transmembrane helix</keyword>
<dbReference type="InterPro" id="IPR036259">
    <property type="entry name" value="MFS_trans_sf"/>
</dbReference>
<feature type="transmembrane region" description="Helical" evidence="7">
    <location>
        <begin position="305"/>
        <end position="325"/>
    </location>
</feature>
<dbReference type="InterPro" id="IPR009716">
    <property type="entry name" value="Ferroportin-1"/>
</dbReference>
<feature type="transmembrane region" description="Helical" evidence="7">
    <location>
        <begin position="163"/>
        <end position="185"/>
    </location>
</feature>
<evidence type="ECO:0000256" key="2">
    <source>
        <dbReference type="ARBA" id="ARBA00006279"/>
    </source>
</evidence>
<dbReference type="SUPFAM" id="SSF103473">
    <property type="entry name" value="MFS general substrate transporter"/>
    <property type="match status" value="1"/>
</dbReference>
<reference evidence="9" key="1">
    <citation type="submission" date="2020-10" db="EMBL/GenBank/DDBJ databases">
        <authorList>
            <person name="Kikuchi T."/>
        </authorList>
    </citation>
    <scope>NUCLEOTIDE SEQUENCE</scope>
    <source>
        <strain evidence="9">NKZ352</strain>
    </source>
</reference>
<dbReference type="Proteomes" id="UP000835052">
    <property type="component" value="Unassembled WGS sequence"/>
</dbReference>
<dbReference type="EMBL" id="CAJGYM010000164">
    <property type="protein sequence ID" value="CAD6199285.1"/>
    <property type="molecule type" value="Genomic_DNA"/>
</dbReference>
<name>A0A8S1HTY0_9PELO</name>
<comment type="similarity">
    <text evidence="2 7">Belongs to the ferroportin (FP) (TC 2.A.100) family. SLC40A subfamily.</text>
</comment>
<dbReference type="Pfam" id="PF06963">
    <property type="entry name" value="FPN1"/>
    <property type="match status" value="2"/>
</dbReference>
<feature type="transmembrane region" description="Helical" evidence="7">
    <location>
        <begin position="70"/>
        <end position="89"/>
    </location>
</feature>
<dbReference type="GO" id="GO:0005381">
    <property type="term" value="F:iron ion transmembrane transporter activity"/>
    <property type="evidence" value="ECO:0007669"/>
    <property type="project" value="UniProtKB-UniRule"/>
</dbReference>
<comment type="caution">
    <text evidence="7">Lacks conserved residue(s) required for the propagation of feature annotation.</text>
</comment>
<dbReference type="OrthoDB" id="648861at2759"/>
<evidence type="ECO:0000256" key="4">
    <source>
        <dbReference type="ARBA" id="ARBA00022692"/>
    </source>
</evidence>
<keyword evidence="4 7" id="KW-0812">Transmembrane</keyword>
<evidence type="ECO:0000313" key="10">
    <source>
        <dbReference type="Proteomes" id="UP000835052"/>
    </source>
</evidence>
<evidence type="ECO:0000256" key="5">
    <source>
        <dbReference type="ARBA" id="ARBA00022989"/>
    </source>
</evidence>
<keyword evidence="6 7" id="KW-0472">Membrane</keyword>
<sequence length="387" mass="41997">MQLIGGMRIVSIEQFAEGTFQMIFSGYLGKIFDRLSRKTAILTVVPINNLSICLAAGLFIVCLSVDEGSVWFPTCLALGMLVCAVNRLFLNAEKFIVGRDWVVVLGTSETLAGLNATLTTLDQFANVISPIITGALVSLTSLRTTCGIFAAAPTGIFGVIKTYYRTTVFSAALGMALLFMSVMGFDGLAVGYGMSAGLPEVVVGAFRSFGSVMGITGAISYAFFERIYGVRRTGIIGFMIQQICLIIAVSSIFLPGTPMDLKGYFSNVTIQSWWSAMVHSFDGTNTTQEAPQVDWKHFTSNGHSLASIFAFLIGIATARCGLWMLDLSITQIMQVNVAEIERNTVFGVHNALCQTFAVMKHPEDRERGSSEKEEEEESEVISVVESF</sequence>
<dbReference type="PANTHER" id="PTHR11660:SF69">
    <property type="entry name" value="SOLUTE CARRIER FAMILY 40 MEMBER"/>
    <property type="match status" value="1"/>
</dbReference>
<evidence type="ECO:0000313" key="9">
    <source>
        <dbReference type="EMBL" id="CAD6199285.1"/>
    </source>
</evidence>
<dbReference type="PANTHER" id="PTHR11660">
    <property type="entry name" value="SOLUTE CARRIER FAMILY 40 MEMBER"/>
    <property type="match status" value="1"/>
</dbReference>
<evidence type="ECO:0000256" key="8">
    <source>
        <dbReference type="SAM" id="MobiDB-lite"/>
    </source>
</evidence>
<protein>
    <recommendedName>
        <fullName evidence="7">Solute carrier family 40 member</fullName>
    </recommendedName>
</protein>
<comment type="function">
    <text evidence="7">May be involved in iron transport and iron homeostasis.</text>
</comment>
<evidence type="ECO:0000256" key="3">
    <source>
        <dbReference type="ARBA" id="ARBA00022448"/>
    </source>
</evidence>
<accession>A0A8S1HTY0</accession>
<evidence type="ECO:0000256" key="6">
    <source>
        <dbReference type="ARBA" id="ARBA00023136"/>
    </source>
</evidence>
<feature type="transmembrane region" description="Helical" evidence="7">
    <location>
        <begin position="40"/>
        <end position="64"/>
    </location>
</feature>
<dbReference type="GO" id="GO:0016020">
    <property type="term" value="C:membrane"/>
    <property type="evidence" value="ECO:0007669"/>
    <property type="project" value="UniProtKB-SubCell"/>
</dbReference>
<proteinExistence type="inferred from homology"/>
<organism evidence="9 10">
    <name type="scientific">Caenorhabditis auriculariae</name>
    <dbReference type="NCBI Taxonomy" id="2777116"/>
    <lineage>
        <taxon>Eukaryota</taxon>
        <taxon>Metazoa</taxon>
        <taxon>Ecdysozoa</taxon>
        <taxon>Nematoda</taxon>
        <taxon>Chromadorea</taxon>
        <taxon>Rhabditida</taxon>
        <taxon>Rhabditina</taxon>
        <taxon>Rhabditomorpha</taxon>
        <taxon>Rhabditoidea</taxon>
        <taxon>Rhabditidae</taxon>
        <taxon>Peloderinae</taxon>
        <taxon>Caenorhabditis</taxon>
    </lineage>
</organism>
<evidence type="ECO:0000256" key="1">
    <source>
        <dbReference type="ARBA" id="ARBA00004141"/>
    </source>
</evidence>
<dbReference type="AlphaFoldDB" id="A0A8S1HTY0"/>
<feature type="transmembrane region" description="Helical" evidence="7">
    <location>
        <begin position="236"/>
        <end position="254"/>
    </location>
</feature>
<gene>
    <name evidence="9" type="ORF">CAUJ_LOCUS15188</name>
</gene>
<comment type="subcellular location">
    <subcellularLocation>
        <location evidence="1 7">Membrane</location>
        <topology evidence="1 7">Multi-pass membrane protein</topology>
    </subcellularLocation>
</comment>